<sequence length="89" mass="9589">MTVAPPQFGRTVQDAQRFLNEGGARTVMIAVRVSIDGLATHMPVSKDAVATTLSTKFKPDDPLPSHFERDTGLLWIGSREAIRAAEAAP</sequence>
<dbReference type="EMBL" id="VDUZ01000032">
    <property type="protein sequence ID" value="TXL72531.1"/>
    <property type="molecule type" value="Genomic_DNA"/>
</dbReference>
<reference evidence="1 2" key="1">
    <citation type="submission" date="2019-06" db="EMBL/GenBank/DDBJ databases">
        <title>New taxonomy in bacterial strain CC-CFT640, isolated from vineyard.</title>
        <authorList>
            <person name="Lin S.-Y."/>
            <person name="Tsai C.-F."/>
            <person name="Young C.-C."/>
        </authorList>
    </citation>
    <scope>NUCLEOTIDE SEQUENCE [LARGE SCALE GENOMIC DNA]</scope>
    <source>
        <strain evidence="1 2">CC-CFT640</strain>
    </source>
</reference>
<accession>A0A5C8PH62</accession>
<protein>
    <submittedName>
        <fullName evidence="1">Uncharacterized protein</fullName>
    </submittedName>
</protein>
<name>A0A5C8PH62_9HYPH</name>
<keyword evidence="2" id="KW-1185">Reference proteome</keyword>
<proteinExistence type="predicted"/>
<dbReference type="Proteomes" id="UP000321638">
    <property type="component" value="Unassembled WGS sequence"/>
</dbReference>
<evidence type="ECO:0000313" key="1">
    <source>
        <dbReference type="EMBL" id="TXL72531.1"/>
    </source>
</evidence>
<dbReference type="AlphaFoldDB" id="A0A5C8PH62"/>
<evidence type="ECO:0000313" key="2">
    <source>
        <dbReference type="Proteomes" id="UP000321638"/>
    </source>
</evidence>
<gene>
    <name evidence="1" type="ORF">FHP25_24870</name>
</gene>
<comment type="caution">
    <text evidence="1">The sequence shown here is derived from an EMBL/GenBank/DDBJ whole genome shotgun (WGS) entry which is preliminary data.</text>
</comment>
<dbReference type="RefSeq" id="WP_147849690.1">
    <property type="nucleotide sequence ID" value="NZ_VDUZ01000032.1"/>
</dbReference>
<organism evidence="1 2">
    <name type="scientific">Vineibacter terrae</name>
    <dbReference type="NCBI Taxonomy" id="2586908"/>
    <lineage>
        <taxon>Bacteria</taxon>
        <taxon>Pseudomonadati</taxon>
        <taxon>Pseudomonadota</taxon>
        <taxon>Alphaproteobacteria</taxon>
        <taxon>Hyphomicrobiales</taxon>
        <taxon>Vineibacter</taxon>
    </lineage>
</organism>